<name>A0ABP0XSZ6_9ROSI</name>
<keyword evidence="2" id="KW-1185">Reference proteome</keyword>
<evidence type="ECO:0000313" key="2">
    <source>
        <dbReference type="Proteomes" id="UP001642487"/>
    </source>
</evidence>
<protein>
    <submittedName>
        <fullName evidence="1">Uncharacterized protein</fullName>
    </submittedName>
</protein>
<organism evidence="1 2">
    <name type="scientific">Citrullus colocynthis</name>
    <name type="common">colocynth</name>
    <dbReference type="NCBI Taxonomy" id="252529"/>
    <lineage>
        <taxon>Eukaryota</taxon>
        <taxon>Viridiplantae</taxon>
        <taxon>Streptophyta</taxon>
        <taxon>Embryophyta</taxon>
        <taxon>Tracheophyta</taxon>
        <taxon>Spermatophyta</taxon>
        <taxon>Magnoliopsida</taxon>
        <taxon>eudicotyledons</taxon>
        <taxon>Gunneridae</taxon>
        <taxon>Pentapetalae</taxon>
        <taxon>rosids</taxon>
        <taxon>fabids</taxon>
        <taxon>Cucurbitales</taxon>
        <taxon>Cucurbitaceae</taxon>
        <taxon>Benincaseae</taxon>
        <taxon>Citrullus</taxon>
    </lineage>
</organism>
<reference evidence="1 2" key="1">
    <citation type="submission" date="2024-03" db="EMBL/GenBank/DDBJ databases">
        <authorList>
            <person name="Gkanogiannis A."/>
            <person name="Becerra Lopez-Lavalle L."/>
        </authorList>
    </citation>
    <scope>NUCLEOTIDE SEQUENCE [LARGE SCALE GENOMIC DNA]</scope>
</reference>
<gene>
    <name evidence="1" type="ORF">CITCOLO1_LOCUS2498</name>
</gene>
<sequence>MKYLNQKSERQTAIATTEAVIPVVVDLRRPRGESNHKRREFNNESIEGGPILVVSMPLPPLAGRNNAAVTAPQLRLLFVK</sequence>
<evidence type="ECO:0000313" key="1">
    <source>
        <dbReference type="EMBL" id="CAK9310857.1"/>
    </source>
</evidence>
<dbReference type="EMBL" id="OZ021744">
    <property type="protein sequence ID" value="CAK9310857.1"/>
    <property type="molecule type" value="Genomic_DNA"/>
</dbReference>
<dbReference type="Proteomes" id="UP001642487">
    <property type="component" value="Chromosome 10"/>
</dbReference>
<proteinExistence type="predicted"/>
<accession>A0ABP0XSZ6</accession>